<keyword evidence="5" id="KW-1185">Reference proteome</keyword>
<keyword evidence="2" id="KW-0808">Transferase</keyword>
<keyword evidence="1 4" id="KW-0489">Methyltransferase</keyword>
<dbReference type="Pfam" id="PF00145">
    <property type="entry name" value="DNA_methylase"/>
    <property type="match status" value="1"/>
</dbReference>
<evidence type="ECO:0000313" key="4">
    <source>
        <dbReference type="EMBL" id="WGX75479.1"/>
    </source>
</evidence>
<accession>A0ABY8R1T4</accession>
<dbReference type="Proteomes" id="UP001239169">
    <property type="component" value="Chromosome"/>
</dbReference>
<dbReference type="InterPro" id="IPR029063">
    <property type="entry name" value="SAM-dependent_MTases_sf"/>
</dbReference>
<dbReference type="EMBL" id="CP124685">
    <property type="protein sequence ID" value="WGX75479.1"/>
    <property type="molecule type" value="Genomic_DNA"/>
</dbReference>
<protein>
    <submittedName>
        <fullName evidence="4">DNA cytosine methyltransferase</fullName>
    </submittedName>
</protein>
<dbReference type="Gene3D" id="3.40.50.150">
    <property type="entry name" value="Vaccinia Virus protein VP39"/>
    <property type="match status" value="1"/>
</dbReference>
<sequence length="72" mass="8448">MENVQNLEKHDKGNTLRVMLDSLHELGYTVNYQVLNAKNFNTPQNRERIILVGNREGIYFDFSKIKKNLLNP</sequence>
<reference evidence="4 5" key="1">
    <citation type="submission" date="2023-04" db="EMBL/GenBank/DDBJ databases">
        <title>Bacteria Genome Submission.</title>
        <authorList>
            <person name="Isaac P."/>
        </authorList>
    </citation>
    <scope>NUCLEOTIDE SEQUENCE [LARGE SCALE GENOMIC DNA]</scope>
    <source>
        <strain evidence="4 5">SampleS7P1</strain>
    </source>
</reference>
<dbReference type="SUPFAM" id="SSF53335">
    <property type="entry name" value="S-adenosyl-L-methionine-dependent methyltransferases"/>
    <property type="match status" value="1"/>
</dbReference>
<organism evidence="4 5">
    <name type="scientific">Paraclostridium bifermentans</name>
    <name type="common">Clostridium bifermentans</name>
    <dbReference type="NCBI Taxonomy" id="1490"/>
    <lineage>
        <taxon>Bacteria</taxon>
        <taxon>Bacillati</taxon>
        <taxon>Bacillota</taxon>
        <taxon>Clostridia</taxon>
        <taxon>Peptostreptococcales</taxon>
        <taxon>Peptostreptococcaceae</taxon>
        <taxon>Paraclostridium</taxon>
    </lineage>
</organism>
<proteinExistence type="predicted"/>
<evidence type="ECO:0000256" key="3">
    <source>
        <dbReference type="ARBA" id="ARBA00022747"/>
    </source>
</evidence>
<dbReference type="GO" id="GO:0008168">
    <property type="term" value="F:methyltransferase activity"/>
    <property type="evidence" value="ECO:0007669"/>
    <property type="project" value="UniProtKB-KW"/>
</dbReference>
<evidence type="ECO:0000256" key="2">
    <source>
        <dbReference type="ARBA" id="ARBA00022679"/>
    </source>
</evidence>
<evidence type="ECO:0000313" key="5">
    <source>
        <dbReference type="Proteomes" id="UP001239169"/>
    </source>
</evidence>
<dbReference type="GO" id="GO:0032259">
    <property type="term" value="P:methylation"/>
    <property type="evidence" value="ECO:0007669"/>
    <property type="project" value="UniProtKB-KW"/>
</dbReference>
<keyword evidence="3" id="KW-0680">Restriction system</keyword>
<name>A0ABY8R1T4_PARBF</name>
<gene>
    <name evidence="4" type="ORF">QJS64_16065</name>
</gene>
<evidence type="ECO:0000256" key="1">
    <source>
        <dbReference type="ARBA" id="ARBA00022603"/>
    </source>
</evidence>
<dbReference type="InterPro" id="IPR001525">
    <property type="entry name" value="C5_MeTfrase"/>
</dbReference>